<evidence type="ECO:0000313" key="2">
    <source>
        <dbReference type="EMBL" id="BBP87570.1"/>
    </source>
</evidence>
<name>A0A5S9M1V0_BACIA</name>
<evidence type="ECO:0000313" key="3">
    <source>
        <dbReference type="Proteomes" id="UP000464658"/>
    </source>
</evidence>
<accession>A0A5S9M1V0</accession>
<dbReference type="Gene3D" id="3.40.190.290">
    <property type="match status" value="1"/>
</dbReference>
<feature type="domain" description="LysR substrate-binding" evidence="1">
    <location>
        <begin position="2"/>
        <end position="76"/>
    </location>
</feature>
<protein>
    <recommendedName>
        <fullName evidence="1">LysR substrate-binding domain-containing protein</fullName>
    </recommendedName>
</protein>
<dbReference type="AlphaFoldDB" id="A0A5S9M1V0"/>
<proteinExistence type="predicted"/>
<evidence type="ECO:0000259" key="1">
    <source>
        <dbReference type="Pfam" id="PF03466"/>
    </source>
</evidence>
<sequence length="87" mass="9492">MKPAVLFEVHDCTTIARMVGEGLGVTIGPELFLKTQQLVHIRQLNISHHREVALACPSLSQASPAVKEFFHVAEAVFAKEKDLGKGV</sequence>
<dbReference type="InterPro" id="IPR005119">
    <property type="entry name" value="LysR_subst-bd"/>
</dbReference>
<dbReference type="SUPFAM" id="SSF53850">
    <property type="entry name" value="Periplasmic binding protein-like II"/>
    <property type="match status" value="1"/>
</dbReference>
<gene>
    <name evidence="2" type="ORF">BsIDN1_11880</name>
</gene>
<dbReference type="Proteomes" id="UP000464658">
    <property type="component" value="Chromosome"/>
</dbReference>
<dbReference type="EMBL" id="AP021906">
    <property type="protein sequence ID" value="BBP87570.1"/>
    <property type="molecule type" value="Genomic_DNA"/>
</dbReference>
<reference evidence="2 3" key="1">
    <citation type="submission" date="2019-12" db="EMBL/GenBank/DDBJ databases">
        <title>Full genome sequence of a Bacillus safensis strain isolated from commercially available natto in Indonesia.</title>
        <authorList>
            <person name="Yoshida M."/>
            <person name="Uomi M."/>
            <person name="Waturangi D."/>
            <person name="Ekaputri J.J."/>
            <person name="Setiamarga D.H.E."/>
        </authorList>
    </citation>
    <scope>NUCLEOTIDE SEQUENCE [LARGE SCALE GENOMIC DNA]</scope>
    <source>
        <strain evidence="2 3">IDN1</strain>
    </source>
</reference>
<organism evidence="2 3">
    <name type="scientific">Bacillus safensis</name>
    <dbReference type="NCBI Taxonomy" id="561879"/>
    <lineage>
        <taxon>Bacteria</taxon>
        <taxon>Bacillati</taxon>
        <taxon>Bacillota</taxon>
        <taxon>Bacilli</taxon>
        <taxon>Bacillales</taxon>
        <taxon>Bacillaceae</taxon>
        <taxon>Bacillus</taxon>
    </lineage>
</organism>
<dbReference type="Pfam" id="PF03466">
    <property type="entry name" value="LysR_substrate"/>
    <property type="match status" value="1"/>
</dbReference>
<dbReference type="CDD" id="cd05466">
    <property type="entry name" value="PBP2_LTTR_substrate"/>
    <property type="match status" value="1"/>
</dbReference>